<proteinExistence type="predicted"/>
<sequence length="298" mass="35037">MGRHGSVGHREIATPLYITLMTQACDRSIFMSIEKSNIYLFLRQFDDAFEGIRSVYKIRIERTFLTDREISRNIAYLKRQLGINIEMYKLLLSFCELNNLPKSDLTWENPLAIQTPFNIENMCNNFVENFHNDNIEALPLKFSHNKFAEGQSEGTYITDVIMPLIQSVLKKLSIKKHVFFSMTKRQSLASVDRRAIDGKQDKCLDIMLIEKHHEKLHVLLFAECSCLICNDNKKKEDEVKLWQEINDRMYYVHKTCKPDKDKFGIIGIQIAENEMHLNVLIKDKNDIYQLYHYVVLKF</sequence>
<organism evidence="1 2">
    <name type="scientific">Cetraspora pellucida</name>
    <dbReference type="NCBI Taxonomy" id="1433469"/>
    <lineage>
        <taxon>Eukaryota</taxon>
        <taxon>Fungi</taxon>
        <taxon>Fungi incertae sedis</taxon>
        <taxon>Mucoromycota</taxon>
        <taxon>Glomeromycotina</taxon>
        <taxon>Glomeromycetes</taxon>
        <taxon>Diversisporales</taxon>
        <taxon>Gigasporaceae</taxon>
        <taxon>Cetraspora</taxon>
    </lineage>
</organism>
<accession>A0A9N9GUS6</accession>
<dbReference type="Proteomes" id="UP000789759">
    <property type="component" value="Unassembled WGS sequence"/>
</dbReference>
<keyword evidence="2" id="KW-1185">Reference proteome</keyword>
<dbReference type="PROSITE" id="PS51257">
    <property type="entry name" value="PROKAR_LIPOPROTEIN"/>
    <property type="match status" value="1"/>
</dbReference>
<dbReference type="AlphaFoldDB" id="A0A9N9GUS6"/>
<dbReference type="EMBL" id="CAJVQA010005959">
    <property type="protein sequence ID" value="CAG8631262.1"/>
    <property type="molecule type" value="Genomic_DNA"/>
</dbReference>
<name>A0A9N9GUS6_9GLOM</name>
<protein>
    <submittedName>
        <fullName evidence="1">555_t:CDS:1</fullName>
    </submittedName>
</protein>
<evidence type="ECO:0000313" key="1">
    <source>
        <dbReference type="EMBL" id="CAG8631262.1"/>
    </source>
</evidence>
<comment type="caution">
    <text evidence="1">The sequence shown here is derived from an EMBL/GenBank/DDBJ whole genome shotgun (WGS) entry which is preliminary data.</text>
</comment>
<evidence type="ECO:0000313" key="2">
    <source>
        <dbReference type="Proteomes" id="UP000789759"/>
    </source>
</evidence>
<dbReference type="OrthoDB" id="2434003at2759"/>
<reference evidence="1" key="1">
    <citation type="submission" date="2021-06" db="EMBL/GenBank/DDBJ databases">
        <authorList>
            <person name="Kallberg Y."/>
            <person name="Tangrot J."/>
            <person name="Rosling A."/>
        </authorList>
    </citation>
    <scope>NUCLEOTIDE SEQUENCE</scope>
    <source>
        <strain evidence="1">FL966</strain>
    </source>
</reference>
<gene>
    <name evidence="1" type="ORF">CPELLU_LOCUS8398</name>
</gene>